<dbReference type="GO" id="GO:0008239">
    <property type="term" value="F:dipeptidyl-peptidase activity"/>
    <property type="evidence" value="ECO:0007669"/>
    <property type="project" value="TreeGrafter"/>
</dbReference>
<proteinExistence type="inferred from homology"/>
<keyword evidence="8" id="KW-1185">Reference proteome</keyword>
<comment type="caution">
    <text evidence="7">The sequence shown here is derived from an EMBL/GenBank/DDBJ whole genome shotgun (WGS) entry which is preliminary data.</text>
</comment>
<evidence type="ECO:0000313" key="7">
    <source>
        <dbReference type="EMBL" id="KAF6798748.1"/>
    </source>
</evidence>
<keyword evidence="2" id="KW-0645">Protease</keyword>
<dbReference type="InterPro" id="IPR029058">
    <property type="entry name" value="AB_hydrolase_fold"/>
</dbReference>
<sequence length="539" mass="60146">MKASILASVLALAATAAATLQPRNVDLRRSLSKRNIGGLKPRASSKPDSIVNATFNQLLDHTDPSKGTFKQRYWYNAEHWGGPGYPIFMINGGEGDASVYDGYLENGTIMYLYAEKFKGAIVLFEREYLVHGFGGSCEATPFLTVSTTDRYYGESLPFKTLTAETLQYHNVPQSIYDNVYFAENAKLGFDKKGGANADKSPWVLIGGSYPGALAAWTSVIAPGTFAAYHASSAVIQAIEDFWQFFTPIEQALPRNCSADIKLVVKKVDSILSKGDKKQVAAMKKEFGLESMTDNGDFAYILYQPVIEWASNETAVFEFCDYIETSASGGKVNKNREKSGVGLDAAWKAYTAWMHASYNETCAGNKCSWNANRDAMSPTYLKWERSWRWQLCNEPFGWWHVGPPKSDGTNIVSSHIRPQHEKRDCDLFFPETKGFKPAMSEGFTADMFNDWTKGGWNATYENVMFVDGEFDPWKSATMSSDYRSGGPSKSTEKAPRLVVKGAGHVPDYYLYAEKAYASVTKKQVEIMGKWLKNWKPKKGY</sequence>
<dbReference type="SUPFAM" id="SSF53474">
    <property type="entry name" value="alpha/beta-Hydrolases"/>
    <property type="match status" value="1"/>
</dbReference>
<protein>
    <submittedName>
        <fullName evidence="7">Extracellular serine carboxypeptidase 1</fullName>
    </submittedName>
</protein>
<feature type="chain" id="PRO_5034112471" evidence="6">
    <location>
        <begin position="19"/>
        <end position="539"/>
    </location>
</feature>
<dbReference type="AlphaFoldDB" id="A0A8H6MMB2"/>
<dbReference type="InterPro" id="IPR008758">
    <property type="entry name" value="Peptidase_S28"/>
</dbReference>
<keyword evidence="3 6" id="KW-0732">Signal</keyword>
<keyword evidence="7" id="KW-0121">Carboxypeptidase</keyword>
<dbReference type="Pfam" id="PF05577">
    <property type="entry name" value="Peptidase_S28"/>
    <property type="match status" value="2"/>
</dbReference>
<dbReference type="Proteomes" id="UP000652219">
    <property type="component" value="Unassembled WGS sequence"/>
</dbReference>
<name>A0A8H6MMB2_9PEZI</name>
<evidence type="ECO:0000313" key="8">
    <source>
        <dbReference type="Proteomes" id="UP000652219"/>
    </source>
</evidence>
<evidence type="ECO:0000256" key="1">
    <source>
        <dbReference type="ARBA" id="ARBA00011079"/>
    </source>
</evidence>
<evidence type="ECO:0000256" key="2">
    <source>
        <dbReference type="ARBA" id="ARBA00022670"/>
    </source>
</evidence>
<dbReference type="PANTHER" id="PTHR11010:SF23">
    <property type="entry name" value="SERINE PEPTIDASE"/>
    <property type="match status" value="1"/>
</dbReference>
<evidence type="ECO:0000256" key="5">
    <source>
        <dbReference type="ARBA" id="ARBA00023180"/>
    </source>
</evidence>
<organism evidence="7 8">
    <name type="scientific">Colletotrichum sojae</name>
    <dbReference type="NCBI Taxonomy" id="2175907"/>
    <lineage>
        <taxon>Eukaryota</taxon>
        <taxon>Fungi</taxon>
        <taxon>Dikarya</taxon>
        <taxon>Ascomycota</taxon>
        <taxon>Pezizomycotina</taxon>
        <taxon>Sordariomycetes</taxon>
        <taxon>Hypocreomycetidae</taxon>
        <taxon>Glomerellales</taxon>
        <taxon>Glomerellaceae</taxon>
        <taxon>Colletotrichum</taxon>
        <taxon>Colletotrichum orchidearum species complex</taxon>
    </lineage>
</organism>
<comment type="similarity">
    <text evidence="1">Belongs to the peptidase S28 family.</text>
</comment>
<evidence type="ECO:0000256" key="6">
    <source>
        <dbReference type="SAM" id="SignalP"/>
    </source>
</evidence>
<dbReference type="GO" id="GO:0004180">
    <property type="term" value="F:carboxypeptidase activity"/>
    <property type="evidence" value="ECO:0007669"/>
    <property type="project" value="UniProtKB-KW"/>
</dbReference>
<evidence type="ECO:0000256" key="3">
    <source>
        <dbReference type="ARBA" id="ARBA00022729"/>
    </source>
</evidence>
<dbReference type="GO" id="GO:0006508">
    <property type="term" value="P:proteolysis"/>
    <property type="evidence" value="ECO:0007669"/>
    <property type="project" value="UniProtKB-KW"/>
</dbReference>
<dbReference type="PANTHER" id="PTHR11010">
    <property type="entry name" value="PROTEASE S28 PRO-X CARBOXYPEPTIDASE-RELATED"/>
    <property type="match status" value="1"/>
</dbReference>
<reference evidence="7 8" key="1">
    <citation type="journal article" date="2020" name="Phytopathology">
        <title>Genome Sequence Resources of Colletotrichum truncatum, C. plurivorum, C. musicola, and C. sojae: Four Species Pathogenic to Soybean (Glycine max).</title>
        <authorList>
            <person name="Rogerio F."/>
            <person name="Boufleur T.R."/>
            <person name="Ciampi-Guillardi M."/>
            <person name="Sukno S.A."/>
            <person name="Thon M.R."/>
            <person name="Massola Junior N.S."/>
            <person name="Baroncelli R."/>
        </authorList>
    </citation>
    <scope>NUCLEOTIDE SEQUENCE [LARGE SCALE GENOMIC DNA]</scope>
    <source>
        <strain evidence="7 8">LFN0009</strain>
    </source>
</reference>
<keyword evidence="4" id="KW-0378">Hydrolase</keyword>
<feature type="signal peptide" evidence="6">
    <location>
        <begin position="1"/>
        <end position="18"/>
    </location>
</feature>
<dbReference type="GO" id="GO:0070008">
    <property type="term" value="F:serine-type exopeptidase activity"/>
    <property type="evidence" value="ECO:0007669"/>
    <property type="project" value="InterPro"/>
</dbReference>
<gene>
    <name evidence="7" type="ORF">CSOJ01_12672</name>
</gene>
<keyword evidence="5" id="KW-0325">Glycoprotein</keyword>
<accession>A0A8H6MMB2</accession>
<dbReference type="Gene3D" id="3.40.50.1820">
    <property type="entry name" value="alpha/beta hydrolase"/>
    <property type="match status" value="2"/>
</dbReference>
<dbReference type="EMBL" id="WIGN01000334">
    <property type="protein sequence ID" value="KAF6798748.1"/>
    <property type="molecule type" value="Genomic_DNA"/>
</dbReference>
<evidence type="ECO:0000256" key="4">
    <source>
        <dbReference type="ARBA" id="ARBA00022801"/>
    </source>
</evidence>